<reference evidence="1 2" key="1">
    <citation type="submission" date="2017-04" db="EMBL/GenBank/DDBJ databases">
        <title>Kefir bacterial isolates.</title>
        <authorList>
            <person name="Kim Y."/>
            <person name="Blasche S."/>
            <person name="Patil K.R."/>
        </authorList>
    </citation>
    <scope>NUCLEOTIDE SEQUENCE [LARGE SCALE GENOMIC DNA]</scope>
    <source>
        <strain evidence="1 2">KR-2</strain>
    </source>
</reference>
<dbReference type="Gene3D" id="3.40.30.10">
    <property type="entry name" value="Glutaredoxin"/>
    <property type="match status" value="1"/>
</dbReference>
<dbReference type="InterPro" id="IPR036249">
    <property type="entry name" value="Thioredoxin-like_sf"/>
</dbReference>
<dbReference type="EMBL" id="NDFP01000017">
    <property type="protein sequence ID" value="PAL20888.1"/>
    <property type="molecule type" value="Genomic_DNA"/>
</dbReference>
<sequence>MNLPFGQKGVLNLCIFVRDEKTFQTFYLTPDQQVIPTIHWKPGTSVKSGQPIGQSAPPPSGEGAVRILTASSFGLYGHADAPRLYMVIDPLCSFSVRALQSLQPYIDKGALELAIVPIAINDHENHNRSTPAAQAMLSVGQRDMVSIWRQIIAQGEAPEDMTPSDTAGAQLQLNRQKAAMINLTGTPTIAWLDKQGRAHQMTGLPDNLDSLITELGQ</sequence>
<dbReference type="OrthoDB" id="12976at2"/>
<dbReference type="AlphaFoldDB" id="A0A270B7D4"/>
<protein>
    <recommendedName>
        <fullName evidence="3">Thioredoxin-like fold domain-containing protein</fullName>
    </recommendedName>
</protein>
<dbReference type="RefSeq" id="WP_095351904.1">
    <property type="nucleotide sequence ID" value="NZ_JABUNT010000017.1"/>
</dbReference>
<accession>A0A270B7D4</accession>
<evidence type="ECO:0000313" key="2">
    <source>
        <dbReference type="Proteomes" id="UP000216033"/>
    </source>
</evidence>
<organism evidence="1 2">
    <name type="scientific">Acetobacter syzygii</name>
    <dbReference type="NCBI Taxonomy" id="146476"/>
    <lineage>
        <taxon>Bacteria</taxon>
        <taxon>Pseudomonadati</taxon>
        <taxon>Pseudomonadota</taxon>
        <taxon>Alphaproteobacteria</taxon>
        <taxon>Acetobacterales</taxon>
        <taxon>Acetobacteraceae</taxon>
        <taxon>Acetobacter</taxon>
    </lineage>
</organism>
<dbReference type="SUPFAM" id="SSF52833">
    <property type="entry name" value="Thioredoxin-like"/>
    <property type="match status" value="1"/>
</dbReference>
<proteinExistence type="predicted"/>
<dbReference type="Proteomes" id="UP000216033">
    <property type="component" value="Unassembled WGS sequence"/>
</dbReference>
<name>A0A270B7D4_9PROT</name>
<gene>
    <name evidence="1" type="ORF">B9K05_12405</name>
</gene>
<evidence type="ECO:0008006" key="3">
    <source>
        <dbReference type="Google" id="ProtNLM"/>
    </source>
</evidence>
<evidence type="ECO:0000313" key="1">
    <source>
        <dbReference type="EMBL" id="PAL20888.1"/>
    </source>
</evidence>
<comment type="caution">
    <text evidence="1">The sequence shown here is derived from an EMBL/GenBank/DDBJ whole genome shotgun (WGS) entry which is preliminary data.</text>
</comment>
<keyword evidence="2" id="KW-1185">Reference proteome</keyword>